<dbReference type="SUPFAM" id="SSF48113">
    <property type="entry name" value="Heme-dependent peroxidases"/>
    <property type="match status" value="1"/>
</dbReference>
<reference evidence="16" key="1">
    <citation type="submission" date="2021-01" db="EMBL/GenBank/DDBJ databases">
        <title>Whole genome shotgun sequence of Planobispora rosea NBRC 15558.</title>
        <authorList>
            <person name="Komaki H."/>
            <person name="Tamura T."/>
        </authorList>
    </citation>
    <scope>NUCLEOTIDE SEQUENCE</scope>
    <source>
        <strain evidence="16">NBRC 15558</strain>
    </source>
</reference>
<evidence type="ECO:0000256" key="7">
    <source>
        <dbReference type="ARBA" id="ARBA00022821"/>
    </source>
</evidence>
<dbReference type="GO" id="GO:0046872">
    <property type="term" value="F:metal ion binding"/>
    <property type="evidence" value="ECO:0007669"/>
    <property type="project" value="UniProtKB-KW"/>
</dbReference>
<evidence type="ECO:0000256" key="4">
    <source>
        <dbReference type="ARBA" id="ARBA00022617"/>
    </source>
</evidence>
<dbReference type="Proteomes" id="UP000655044">
    <property type="component" value="Unassembled WGS sequence"/>
</dbReference>
<dbReference type="InterPro" id="IPR037120">
    <property type="entry name" value="Haem_peroxidase_sf_animal"/>
</dbReference>
<evidence type="ECO:0000313" key="17">
    <source>
        <dbReference type="Proteomes" id="UP000655044"/>
    </source>
</evidence>
<proteinExistence type="predicted"/>
<comment type="cofactor">
    <cofactor evidence="1">
        <name>Ca(2+)</name>
        <dbReference type="ChEBI" id="CHEBI:29108"/>
    </cofactor>
</comment>
<dbReference type="GO" id="GO:0006952">
    <property type="term" value="P:defense response"/>
    <property type="evidence" value="ECO:0007669"/>
    <property type="project" value="UniProtKB-KW"/>
</dbReference>
<dbReference type="AlphaFoldDB" id="A0A8J3S2F6"/>
<evidence type="ECO:0000256" key="6">
    <source>
        <dbReference type="ARBA" id="ARBA00022767"/>
    </source>
</evidence>
<dbReference type="GO" id="GO:0016702">
    <property type="term" value="F:oxidoreductase activity, acting on single donors with incorporation of molecular oxygen, incorporation of two atoms of oxygen"/>
    <property type="evidence" value="ECO:0007669"/>
    <property type="project" value="TreeGrafter"/>
</dbReference>
<evidence type="ECO:0000256" key="11">
    <source>
        <dbReference type="ARBA" id="ARBA00023004"/>
    </source>
</evidence>
<dbReference type="PANTHER" id="PTHR11903:SF11">
    <property type="entry name" value="ALPHA-DIOXYGENASE 1"/>
    <property type="match status" value="1"/>
</dbReference>
<evidence type="ECO:0000313" key="16">
    <source>
        <dbReference type="EMBL" id="GIH83829.1"/>
    </source>
</evidence>
<keyword evidence="8" id="KW-0276">Fatty acid metabolism</keyword>
<dbReference type="GO" id="GO:0006979">
    <property type="term" value="P:response to oxidative stress"/>
    <property type="evidence" value="ECO:0007669"/>
    <property type="project" value="InterPro"/>
</dbReference>
<dbReference type="InterPro" id="IPR019791">
    <property type="entry name" value="Haem_peroxidase_animal"/>
</dbReference>
<evidence type="ECO:0000256" key="3">
    <source>
        <dbReference type="ARBA" id="ARBA00022559"/>
    </source>
</evidence>
<evidence type="ECO:0000256" key="14">
    <source>
        <dbReference type="SAM" id="MobiDB-lite"/>
    </source>
</evidence>
<keyword evidence="12" id="KW-0443">Lipid metabolism</keyword>
<dbReference type="SUPFAM" id="SSF56634">
    <property type="entry name" value="Heme-dependent catalase-like"/>
    <property type="match status" value="1"/>
</dbReference>
<dbReference type="Pfam" id="PF00199">
    <property type="entry name" value="Catalase"/>
    <property type="match status" value="1"/>
</dbReference>
<dbReference type="GO" id="GO:0004096">
    <property type="term" value="F:catalase activity"/>
    <property type="evidence" value="ECO:0007669"/>
    <property type="project" value="InterPro"/>
</dbReference>
<dbReference type="GO" id="GO:0031408">
    <property type="term" value="P:oxylipin biosynthetic process"/>
    <property type="evidence" value="ECO:0007669"/>
    <property type="project" value="UniProtKB-KW"/>
</dbReference>
<dbReference type="InterPro" id="IPR011614">
    <property type="entry name" value="Catalase_core"/>
</dbReference>
<evidence type="ECO:0000256" key="12">
    <source>
        <dbReference type="ARBA" id="ARBA00023098"/>
    </source>
</evidence>
<organism evidence="16 17">
    <name type="scientific">Planobispora rosea</name>
    <dbReference type="NCBI Taxonomy" id="35762"/>
    <lineage>
        <taxon>Bacteria</taxon>
        <taxon>Bacillati</taxon>
        <taxon>Actinomycetota</taxon>
        <taxon>Actinomycetes</taxon>
        <taxon>Streptosporangiales</taxon>
        <taxon>Streptosporangiaceae</taxon>
        <taxon>Planobispora</taxon>
    </lineage>
</organism>
<sequence>MSPDSGRSRNDRRKTPCRTRTPSRPARAAHRWESHMHETKKYGRPAGETPAAAPGAPGAERHERAEQAEQAEPYERYVGGSPEAERVIFEGLARDLMRVQLKIKKRSGAASVDRAFHAKAILGVEDARLRFHQDLPGDLRTGFAQPGAEYPVVVRLSNASGLHGPDSAPDLRGAALRVQAGPQEAHDLLMTNFPVSHARDAREFVAFARAMAGADTTLRKGIALFVKLPMAVGWPAATRMRRNVTEATGRTVTSLALETYWSRGAIMWGDAGPVRYRLRPAAGAPAAPPPSRGDPDYLGHELAARLAGADVVFELCVQRYADARRTPIENGASDWREEDAPVIPVATLTIPRRDLGAAAARATALRVDQLAFDPWNTTDAFRPLGNLNRARRAAYEASSAHRRGHRFITPTPRRNVVAGKLIEAGFRALNRVVPWHRLPPLLGLLNLDAFRQVLRRRNLIDTEAREAPPRARAVPEPVEEHLRTRRSYDGTCNDLSAPMMGAVGAAFGRNLPPVYRPDLFDTPNPVTVSRELLRRDAFIPARSLNILAAAWIQFQVHDWVEHKRYPAGTRNVEVPMPPGMTWSNTPGGAPETVMRFAENEGVRLDGGAPILFGNAASHWWDGSEVYGGDEAVARSLREPDGGAALHLEHGHLPPGPDGIPLTGFRDSWWLGLSAMHTLFAREHNAVCEALRREYPRMDEESVYHTARLVVSALIAKIHTVEWTPAILATDVIDISLRANWEGPPDNWAARLGLWLVDAHALTGIPETLPDHHAAPYSLTEEFVTVYRMHPLIPDDYEMIDHLSGASLGTLDFNDVQGAAAEPVMRRVGLANALYSFGVAHPGAITLRNYPRALQAFERDGEVIDLSVVDIARTRRRGVPRYNDFRAGLHRPRLRRFEDLTSDPETVARLKDVYRTVDDIDTMVGLYAENPPAGFGFSDTAFRVFILMASRRLQSDRFLTVDFRPEIYTPLGMDWIARGGMNSVILRHCPELAGLLPRTASAFAPWRPVTPGRHVPDTRHG</sequence>
<dbReference type="GO" id="GO:0006633">
    <property type="term" value="P:fatty acid biosynthetic process"/>
    <property type="evidence" value="ECO:0007669"/>
    <property type="project" value="UniProtKB-KW"/>
</dbReference>
<feature type="domain" description="Catalase core" evidence="15">
    <location>
        <begin position="143"/>
        <end position="217"/>
    </location>
</feature>
<dbReference type="EMBL" id="BOOI01000017">
    <property type="protein sequence ID" value="GIH83829.1"/>
    <property type="molecule type" value="Genomic_DNA"/>
</dbReference>
<evidence type="ECO:0000256" key="2">
    <source>
        <dbReference type="ARBA" id="ARBA00022516"/>
    </source>
</evidence>
<keyword evidence="17" id="KW-1185">Reference proteome</keyword>
<dbReference type="Pfam" id="PF03098">
    <property type="entry name" value="An_peroxidase"/>
    <property type="match status" value="1"/>
</dbReference>
<feature type="region of interest" description="Disordered" evidence="14">
    <location>
        <begin position="1"/>
        <end position="78"/>
    </location>
</feature>
<dbReference type="InterPro" id="IPR034815">
    <property type="entry name" value="A_dioxygenase"/>
</dbReference>
<keyword evidence="13" id="KW-0275">Fatty acid biosynthesis</keyword>
<dbReference type="PANTHER" id="PTHR11903">
    <property type="entry name" value="PROSTAGLANDIN G/H SYNTHASE"/>
    <property type="match status" value="1"/>
</dbReference>
<keyword evidence="3" id="KW-0575">Peroxidase</keyword>
<dbReference type="InterPro" id="IPR050783">
    <property type="entry name" value="Oxylipin_biosynth_metab"/>
</dbReference>
<dbReference type="Gene3D" id="1.10.640.10">
    <property type="entry name" value="Haem peroxidase domain superfamily, animal type"/>
    <property type="match status" value="1"/>
</dbReference>
<dbReference type="InterPro" id="IPR020835">
    <property type="entry name" value="Catalase_sf"/>
</dbReference>
<name>A0A8J3S2F6_PLARO</name>
<comment type="caution">
    <text evidence="16">The sequence shown here is derived from an EMBL/GenBank/DDBJ whole genome shotgun (WGS) entry which is preliminary data.</text>
</comment>
<gene>
    <name evidence="16" type="ORF">Pro02_22370</name>
</gene>
<keyword evidence="11" id="KW-0408">Iron</keyword>
<evidence type="ECO:0000256" key="10">
    <source>
        <dbReference type="ARBA" id="ARBA00023002"/>
    </source>
</evidence>
<keyword evidence="6" id="KW-0925">Oxylipin biosynthesis</keyword>
<keyword evidence="5" id="KW-0479">Metal-binding</keyword>
<evidence type="ECO:0000256" key="1">
    <source>
        <dbReference type="ARBA" id="ARBA00001913"/>
    </source>
</evidence>
<evidence type="ECO:0000256" key="9">
    <source>
        <dbReference type="ARBA" id="ARBA00022964"/>
    </source>
</evidence>
<keyword evidence="9" id="KW-0223">Dioxygenase</keyword>
<dbReference type="InterPro" id="IPR010255">
    <property type="entry name" value="Haem_peroxidase_sf"/>
</dbReference>
<dbReference type="PROSITE" id="PS50292">
    <property type="entry name" value="PEROXIDASE_3"/>
    <property type="match status" value="1"/>
</dbReference>
<dbReference type="PRINTS" id="PR00457">
    <property type="entry name" value="ANPEROXIDASE"/>
</dbReference>
<keyword evidence="7" id="KW-0611">Plant defense</keyword>
<evidence type="ECO:0000259" key="15">
    <source>
        <dbReference type="Pfam" id="PF00199"/>
    </source>
</evidence>
<evidence type="ECO:0000256" key="8">
    <source>
        <dbReference type="ARBA" id="ARBA00022832"/>
    </source>
</evidence>
<dbReference type="GO" id="GO:0020037">
    <property type="term" value="F:heme binding"/>
    <property type="evidence" value="ECO:0007669"/>
    <property type="project" value="InterPro"/>
</dbReference>
<keyword evidence="2" id="KW-0444">Lipid biosynthesis</keyword>
<feature type="compositionally biased region" description="Basic and acidic residues" evidence="14">
    <location>
        <begin position="30"/>
        <end position="41"/>
    </location>
</feature>
<evidence type="ECO:0000256" key="13">
    <source>
        <dbReference type="ARBA" id="ARBA00023160"/>
    </source>
</evidence>
<dbReference type="Gene3D" id="2.40.180.10">
    <property type="entry name" value="Catalase core domain"/>
    <property type="match status" value="1"/>
</dbReference>
<keyword evidence="4" id="KW-0349">Heme</keyword>
<protein>
    <recommendedName>
        <fullName evidence="15">Catalase core domain-containing protein</fullName>
    </recommendedName>
</protein>
<evidence type="ECO:0000256" key="5">
    <source>
        <dbReference type="ARBA" id="ARBA00022723"/>
    </source>
</evidence>
<accession>A0A8J3S2F6</accession>
<dbReference type="CDD" id="cd09818">
    <property type="entry name" value="PIOX_like"/>
    <property type="match status" value="1"/>
</dbReference>
<keyword evidence="10" id="KW-0560">Oxidoreductase</keyword>
<feature type="compositionally biased region" description="Low complexity" evidence="14">
    <location>
        <begin position="44"/>
        <end position="58"/>
    </location>
</feature>